<protein>
    <submittedName>
        <fullName evidence="6">Methyl-accepting chemotaxis protein</fullName>
    </submittedName>
</protein>
<feature type="transmembrane region" description="Helical" evidence="4">
    <location>
        <begin position="93"/>
        <end position="109"/>
    </location>
</feature>
<proteinExistence type="inferred from homology"/>
<feature type="transmembrane region" description="Helical" evidence="4">
    <location>
        <begin position="144"/>
        <end position="164"/>
    </location>
</feature>
<dbReference type="Proteomes" id="UP001519293">
    <property type="component" value="Unassembled WGS sequence"/>
</dbReference>
<dbReference type="PRINTS" id="PR00260">
    <property type="entry name" value="CHEMTRNSDUCR"/>
</dbReference>
<dbReference type="PANTHER" id="PTHR32089">
    <property type="entry name" value="METHYL-ACCEPTING CHEMOTAXIS PROTEIN MCPB"/>
    <property type="match status" value="1"/>
</dbReference>
<feature type="transmembrane region" description="Helical" evidence="4">
    <location>
        <begin position="70"/>
        <end position="87"/>
    </location>
</feature>
<feature type="transmembrane region" description="Helical" evidence="4">
    <location>
        <begin position="114"/>
        <end position="132"/>
    </location>
</feature>
<name>A0ABS4RG99_9BACI</name>
<dbReference type="SMART" id="SM00283">
    <property type="entry name" value="MA"/>
    <property type="match status" value="1"/>
</dbReference>
<keyword evidence="4" id="KW-0812">Transmembrane</keyword>
<dbReference type="Pfam" id="PF00015">
    <property type="entry name" value="MCPsignal"/>
    <property type="match status" value="1"/>
</dbReference>
<evidence type="ECO:0000256" key="4">
    <source>
        <dbReference type="SAM" id="Phobius"/>
    </source>
</evidence>
<organism evidence="6 7">
    <name type="scientific">Cytobacillus eiseniae</name>
    <dbReference type="NCBI Taxonomy" id="762947"/>
    <lineage>
        <taxon>Bacteria</taxon>
        <taxon>Bacillati</taxon>
        <taxon>Bacillota</taxon>
        <taxon>Bacilli</taxon>
        <taxon>Bacillales</taxon>
        <taxon>Bacillaceae</taxon>
        <taxon>Cytobacillus</taxon>
    </lineage>
</organism>
<dbReference type="PROSITE" id="PS50111">
    <property type="entry name" value="CHEMOTAXIS_TRANSDUC_2"/>
    <property type="match status" value="1"/>
</dbReference>
<gene>
    <name evidence="6" type="ORF">J2Z40_001386</name>
</gene>
<evidence type="ECO:0000256" key="1">
    <source>
        <dbReference type="ARBA" id="ARBA00023224"/>
    </source>
</evidence>
<dbReference type="RefSeq" id="WP_066395833.1">
    <property type="nucleotide sequence ID" value="NZ_JAGIKZ010000005.1"/>
</dbReference>
<keyword evidence="7" id="KW-1185">Reference proteome</keyword>
<evidence type="ECO:0000256" key="3">
    <source>
        <dbReference type="PROSITE-ProRule" id="PRU00284"/>
    </source>
</evidence>
<evidence type="ECO:0000313" key="7">
    <source>
        <dbReference type="Proteomes" id="UP001519293"/>
    </source>
</evidence>
<feature type="transmembrane region" description="Helical" evidence="4">
    <location>
        <begin position="18"/>
        <end position="37"/>
    </location>
</feature>
<feature type="transmembrane region" description="Helical" evidence="4">
    <location>
        <begin position="43"/>
        <end position="63"/>
    </location>
</feature>
<sequence length="493" mass="54583">MKTIEEIKKEDLNRKNSLVVKATLLCVILAALVDIAMKKDVAVILSIIIAGGIGVAIVAAMHYFKKATTLIPYVAIILVSSVMYIIMENSVSPTAYFLLFFILGLAVIYMQRKLLWLSSALGLIIITVFTFIHQTQLSLELKNYVTIYLLFILVTILLNFQLALANKLSENIVSAQNESKLLLEHNLNMKNTVTQSTASISSLMENVKHRSEENLQSALEMKDSVAEISAGIQTQTDVIIDITHSIEKTNQLAENTSKLADKLHEDAKMAEKVTNEGDLLITKLKDDISLSFTEMEQVNNHIISLSSLIEQTAQSAAAIQDIANQTNLLALNASIEAARAGDSGKGFAVVAEEVRKLADISRKTASQITENLHLVINDTDRTKNTIHLTGEKLTNNLMLAAETKEVFQKIFQTFTQLKEDITLSDSWTKQIYHSSKNIGESIDEFSSVIEEASASLQEIASTVSLQTEHHEHLFQSVTNASDSMENLMELQQK</sequence>
<dbReference type="EMBL" id="JAGIKZ010000005">
    <property type="protein sequence ID" value="MBP2240827.1"/>
    <property type="molecule type" value="Genomic_DNA"/>
</dbReference>
<keyword evidence="4" id="KW-1133">Transmembrane helix</keyword>
<comment type="similarity">
    <text evidence="2">Belongs to the methyl-accepting chemotaxis (MCP) protein family.</text>
</comment>
<dbReference type="PANTHER" id="PTHR32089:SF112">
    <property type="entry name" value="LYSOZYME-LIKE PROTEIN-RELATED"/>
    <property type="match status" value="1"/>
</dbReference>
<evidence type="ECO:0000259" key="5">
    <source>
        <dbReference type="PROSITE" id="PS50111"/>
    </source>
</evidence>
<feature type="domain" description="Methyl-accepting transducer" evidence="5">
    <location>
        <begin position="210"/>
        <end position="460"/>
    </location>
</feature>
<dbReference type="InterPro" id="IPR004089">
    <property type="entry name" value="MCPsignal_dom"/>
</dbReference>
<evidence type="ECO:0000256" key="2">
    <source>
        <dbReference type="ARBA" id="ARBA00029447"/>
    </source>
</evidence>
<dbReference type="SUPFAM" id="SSF58104">
    <property type="entry name" value="Methyl-accepting chemotaxis protein (MCP) signaling domain"/>
    <property type="match status" value="1"/>
</dbReference>
<evidence type="ECO:0000313" key="6">
    <source>
        <dbReference type="EMBL" id="MBP2240827.1"/>
    </source>
</evidence>
<keyword evidence="1 3" id="KW-0807">Transducer</keyword>
<dbReference type="Gene3D" id="1.10.287.950">
    <property type="entry name" value="Methyl-accepting chemotaxis protein"/>
    <property type="match status" value="1"/>
</dbReference>
<reference evidence="6 7" key="1">
    <citation type="submission" date="2021-03" db="EMBL/GenBank/DDBJ databases">
        <title>Genomic Encyclopedia of Type Strains, Phase IV (KMG-IV): sequencing the most valuable type-strain genomes for metagenomic binning, comparative biology and taxonomic classification.</title>
        <authorList>
            <person name="Goeker M."/>
        </authorList>
    </citation>
    <scope>NUCLEOTIDE SEQUENCE [LARGE SCALE GENOMIC DNA]</scope>
    <source>
        <strain evidence="6 7">DSM 26675</strain>
    </source>
</reference>
<accession>A0ABS4RG99</accession>
<comment type="caution">
    <text evidence="6">The sequence shown here is derived from an EMBL/GenBank/DDBJ whole genome shotgun (WGS) entry which is preliminary data.</text>
</comment>
<dbReference type="InterPro" id="IPR004090">
    <property type="entry name" value="Chemotax_Me-accpt_rcpt"/>
</dbReference>
<keyword evidence="4" id="KW-0472">Membrane</keyword>